<dbReference type="AlphaFoldDB" id="A0AAN7XR39"/>
<evidence type="ECO:0000313" key="2">
    <source>
        <dbReference type="Proteomes" id="UP001346869"/>
    </source>
</evidence>
<gene>
    <name evidence="1" type="ORF">PBY51_016503</name>
</gene>
<reference evidence="1 2" key="2">
    <citation type="journal article" date="2023" name="Mol. Biol. Evol.">
        <title>Genomics of Secondarily Temperate Adaptation in the Only Non-Antarctic Icefish.</title>
        <authorList>
            <person name="Rivera-Colon A.G."/>
            <person name="Rayamajhi N."/>
            <person name="Minhas B.F."/>
            <person name="Madrigal G."/>
            <person name="Bilyk K.T."/>
            <person name="Yoon V."/>
            <person name="Hune M."/>
            <person name="Gregory S."/>
            <person name="Cheng C.H.C."/>
            <person name="Catchen J.M."/>
        </authorList>
    </citation>
    <scope>NUCLEOTIDE SEQUENCE [LARGE SCALE GENOMIC DNA]</scope>
    <source>
        <strain evidence="1">JMC-PN-2008</strain>
    </source>
</reference>
<sequence>MLLNLKLAAEIVPVSFTTLLMLWSGPFLCPACDPIVHGKHVFHDREAMIDGFFRPIPPTSLVVVDESGQYGLCEQGGSK</sequence>
<organism evidence="1 2">
    <name type="scientific">Eleginops maclovinus</name>
    <name type="common">Patagonian blennie</name>
    <name type="synonym">Eleginus maclovinus</name>
    <dbReference type="NCBI Taxonomy" id="56733"/>
    <lineage>
        <taxon>Eukaryota</taxon>
        <taxon>Metazoa</taxon>
        <taxon>Chordata</taxon>
        <taxon>Craniata</taxon>
        <taxon>Vertebrata</taxon>
        <taxon>Euteleostomi</taxon>
        <taxon>Actinopterygii</taxon>
        <taxon>Neopterygii</taxon>
        <taxon>Teleostei</taxon>
        <taxon>Neoteleostei</taxon>
        <taxon>Acanthomorphata</taxon>
        <taxon>Eupercaria</taxon>
        <taxon>Perciformes</taxon>
        <taxon>Notothenioidei</taxon>
        <taxon>Eleginopidae</taxon>
        <taxon>Eleginops</taxon>
    </lineage>
</organism>
<reference evidence="1 2" key="1">
    <citation type="journal article" date="2023" name="Genes (Basel)">
        <title>Chromosome-Level Genome Assembly and Circadian Gene Repertoire of the Patagonia Blennie Eleginops maclovinus-The Closest Ancestral Proxy of Antarctic Cryonotothenioids.</title>
        <authorList>
            <person name="Cheng C.C."/>
            <person name="Rivera-Colon A.G."/>
            <person name="Minhas B.F."/>
            <person name="Wilson L."/>
            <person name="Rayamajhi N."/>
            <person name="Vargas-Chacoff L."/>
            <person name="Catchen J.M."/>
        </authorList>
    </citation>
    <scope>NUCLEOTIDE SEQUENCE [LARGE SCALE GENOMIC DNA]</scope>
    <source>
        <strain evidence="1">JMC-PN-2008</strain>
    </source>
</reference>
<dbReference type="EMBL" id="JAUZQC010000010">
    <property type="protein sequence ID" value="KAK5865329.1"/>
    <property type="molecule type" value="Genomic_DNA"/>
</dbReference>
<accession>A0AAN7XR39</accession>
<name>A0AAN7XR39_ELEMC</name>
<proteinExistence type="predicted"/>
<protein>
    <submittedName>
        <fullName evidence="1">Uncharacterized protein</fullName>
    </submittedName>
</protein>
<dbReference type="Proteomes" id="UP001346869">
    <property type="component" value="Unassembled WGS sequence"/>
</dbReference>
<keyword evidence="2" id="KW-1185">Reference proteome</keyword>
<comment type="caution">
    <text evidence="1">The sequence shown here is derived from an EMBL/GenBank/DDBJ whole genome shotgun (WGS) entry which is preliminary data.</text>
</comment>
<evidence type="ECO:0000313" key="1">
    <source>
        <dbReference type="EMBL" id="KAK5865329.1"/>
    </source>
</evidence>